<dbReference type="PROSITE" id="PS50110">
    <property type="entry name" value="RESPONSE_REGULATORY"/>
    <property type="match status" value="1"/>
</dbReference>
<dbReference type="PANTHER" id="PTHR45339:SF1">
    <property type="entry name" value="HYBRID SIGNAL TRANSDUCTION HISTIDINE KINASE J"/>
    <property type="match status" value="1"/>
</dbReference>
<dbReference type="SUPFAM" id="SSF47226">
    <property type="entry name" value="Histidine-containing phosphotransfer domain, HPT domain"/>
    <property type="match status" value="1"/>
</dbReference>
<dbReference type="CDD" id="cd17546">
    <property type="entry name" value="REC_hyHK_CKI1_RcsC-like"/>
    <property type="match status" value="1"/>
</dbReference>
<keyword evidence="2" id="KW-1003">Cell membrane</keyword>
<evidence type="ECO:0000256" key="8">
    <source>
        <dbReference type="ARBA" id="ARBA00023012"/>
    </source>
</evidence>
<evidence type="ECO:0000256" key="2">
    <source>
        <dbReference type="ARBA" id="ARBA00022475"/>
    </source>
</evidence>
<keyword evidence="8" id="KW-0902">Two-component regulatory system</keyword>
<dbReference type="eggNOG" id="COG0784">
    <property type="taxonomic scope" value="Bacteria"/>
</dbReference>
<evidence type="ECO:0008006" key="17">
    <source>
        <dbReference type="Google" id="ProtNLM"/>
    </source>
</evidence>
<feature type="domain" description="Response regulatory" evidence="13">
    <location>
        <begin position="1"/>
        <end position="96"/>
    </location>
</feature>
<dbReference type="STRING" id="317619.GCA_000332315_04022"/>
<keyword evidence="3 11" id="KW-0597">Phosphoprotein</keyword>
<evidence type="ECO:0000256" key="5">
    <source>
        <dbReference type="ARBA" id="ARBA00022741"/>
    </source>
</evidence>
<dbReference type="SUPFAM" id="SSF52172">
    <property type="entry name" value="CheY-like"/>
    <property type="match status" value="1"/>
</dbReference>
<keyword evidence="4" id="KW-0812">Transmembrane</keyword>
<feature type="domain" description="HPt" evidence="14">
    <location>
        <begin position="186"/>
        <end position="279"/>
    </location>
</feature>
<evidence type="ECO:0000259" key="13">
    <source>
        <dbReference type="PROSITE" id="PS50110"/>
    </source>
</evidence>
<comment type="subcellular location">
    <subcellularLocation>
        <location evidence="1">Cell membrane</location>
        <topology evidence="1">Multi-pass membrane protein</topology>
    </subcellularLocation>
</comment>
<keyword evidence="9" id="KW-0472">Membrane</keyword>
<dbReference type="EMBL" id="AJTX02000002">
    <property type="protein sequence ID" value="KKJ01446.1"/>
    <property type="molecule type" value="Genomic_DNA"/>
</dbReference>
<evidence type="ECO:0000256" key="4">
    <source>
        <dbReference type="ARBA" id="ARBA00022692"/>
    </source>
</evidence>
<reference evidence="15" key="1">
    <citation type="submission" date="2012-04" db="EMBL/GenBank/DDBJ databases">
        <authorList>
            <person name="Borisov I.G."/>
            <person name="Ivanikova N.V."/>
            <person name="Pinevich A.V."/>
        </authorList>
    </citation>
    <scope>NUCLEOTIDE SEQUENCE</scope>
    <source>
        <strain evidence="15">CALU 1027</strain>
    </source>
</reference>
<dbReference type="SMART" id="SM00448">
    <property type="entry name" value="REC"/>
    <property type="match status" value="1"/>
</dbReference>
<accession>A0A0M2PYD7</accession>
<evidence type="ECO:0000259" key="14">
    <source>
        <dbReference type="PROSITE" id="PS50894"/>
    </source>
</evidence>
<dbReference type="Pfam" id="PF01627">
    <property type="entry name" value="Hpt"/>
    <property type="match status" value="1"/>
</dbReference>
<dbReference type="GO" id="GO:0000160">
    <property type="term" value="P:phosphorelay signal transduction system"/>
    <property type="evidence" value="ECO:0007669"/>
    <property type="project" value="UniProtKB-KW"/>
</dbReference>
<evidence type="ECO:0000256" key="7">
    <source>
        <dbReference type="ARBA" id="ARBA00022989"/>
    </source>
</evidence>
<evidence type="ECO:0000313" key="16">
    <source>
        <dbReference type="Proteomes" id="UP000034681"/>
    </source>
</evidence>
<name>A0A0M2PYD7_PROHO</name>
<gene>
    <name evidence="15" type="ORF">PROH_03710</name>
</gene>
<sequence length="285" mass="31497">MSDGQEAIETLKGAPLDNPYTLVFMDCQMPEMDGYETTRQIRQGVAGATNQNIPIIAMTANAMEGDREKCLAAGMSDYISKPLNPQLLDVILRQWLDLEQDSGSDSSRQDITADGDRAKTLERSTPQNTKQAMIMETKTSEMKTSEMKTSETSTSIEDSNDRAQGNNPEKIPIFDPTVFLQNCGNDRALTAQVGRFFLEDILEEIDSLKQYLRAEESYSLVCKAHGIKGLAAHVGGKALRTIALKLEEAAIAEDLTMAQTYIPALEYECSQLQIALKQWLSTLNA</sequence>
<dbReference type="InterPro" id="IPR008207">
    <property type="entry name" value="Sig_transdc_His_kin_Hpt_dom"/>
</dbReference>
<dbReference type="Pfam" id="PF00072">
    <property type="entry name" value="Response_reg"/>
    <property type="match status" value="1"/>
</dbReference>
<feature type="modified residue" description="4-aspartylphosphate" evidence="11">
    <location>
        <position position="26"/>
    </location>
</feature>
<evidence type="ECO:0000256" key="1">
    <source>
        <dbReference type="ARBA" id="ARBA00004651"/>
    </source>
</evidence>
<dbReference type="Proteomes" id="UP000034681">
    <property type="component" value="Unassembled WGS sequence"/>
</dbReference>
<keyword evidence="16" id="KW-1185">Reference proteome</keyword>
<keyword evidence="7" id="KW-1133">Transmembrane helix</keyword>
<keyword evidence="5" id="KW-0547">Nucleotide-binding</keyword>
<evidence type="ECO:0000313" key="15">
    <source>
        <dbReference type="EMBL" id="KKJ01446.1"/>
    </source>
</evidence>
<evidence type="ECO:0000256" key="10">
    <source>
        <dbReference type="PROSITE-ProRule" id="PRU00110"/>
    </source>
</evidence>
<evidence type="ECO:0000256" key="3">
    <source>
        <dbReference type="ARBA" id="ARBA00022553"/>
    </source>
</evidence>
<organism evidence="15 16">
    <name type="scientific">Prochlorothrix hollandica PCC 9006 = CALU 1027</name>
    <dbReference type="NCBI Taxonomy" id="317619"/>
    <lineage>
        <taxon>Bacteria</taxon>
        <taxon>Bacillati</taxon>
        <taxon>Cyanobacteriota</taxon>
        <taxon>Cyanophyceae</taxon>
        <taxon>Prochlorotrichales</taxon>
        <taxon>Prochlorotrichaceae</taxon>
        <taxon>Prochlorothrix</taxon>
    </lineage>
</organism>
<dbReference type="InterPro" id="IPR011006">
    <property type="entry name" value="CheY-like_superfamily"/>
</dbReference>
<feature type="modified residue" description="Phosphohistidine" evidence="10">
    <location>
        <position position="225"/>
    </location>
</feature>
<protein>
    <recommendedName>
        <fullName evidence="17">Histidine kinase</fullName>
    </recommendedName>
</protein>
<feature type="compositionally biased region" description="Polar residues" evidence="12">
    <location>
        <begin position="101"/>
        <end position="110"/>
    </location>
</feature>
<dbReference type="InterPro" id="IPR001789">
    <property type="entry name" value="Sig_transdc_resp-reg_receiver"/>
</dbReference>
<dbReference type="PANTHER" id="PTHR45339">
    <property type="entry name" value="HYBRID SIGNAL TRANSDUCTION HISTIDINE KINASE J"/>
    <property type="match status" value="1"/>
</dbReference>
<evidence type="ECO:0000256" key="9">
    <source>
        <dbReference type="ARBA" id="ARBA00023136"/>
    </source>
</evidence>
<dbReference type="AlphaFoldDB" id="A0A0M2PYD7"/>
<keyword evidence="6" id="KW-0067">ATP-binding</keyword>
<dbReference type="GO" id="GO:0005524">
    <property type="term" value="F:ATP binding"/>
    <property type="evidence" value="ECO:0007669"/>
    <property type="project" value="UniProtKB-KW"/>
</dbReference>
<evidence type="ECO:0000256" key="12">
    <source>
        <dbReference type="SAM" id="MobiDB-lite"/>
    </source>
</evidence>
<dbReference type="PROSITE" id="PS50894">
    <property type="entry name" value="HPT"/>
    <property type="match status" value="1"/>
</dbReference>
<dbReference type="Gene3D" id="1.20.120.160">
    <property type="entry name" value="HPT domain"/>
    <property type="match status" value="1"/>
</dbReference>
<feature type="region of interest" description="Disordered" evidence="12">
    <location>
        <begin position="101"/>
        <end position="170"/>
    </location>
</feature>
<proteinExistence type="predicted"/>
<evidence type="ECO:0000256" key="11">
    <source>
        <dbReference type="PROSITE-ProRule" id="PRU00169"/>
    </source>
</evidence>
<evidence type="ECO:0000256" key="6">
    <source>
        <dbReference type="ARBA" id="ARBA00022840"/>
    </source>
</evidence>
<dbReference type="InterPro" id="IPR036641">
    <property type="entry name" value="HPT_dom_sf"/>
</dbReference>
<dbReference type="Gene3D" id="3.40.50.2300">
    <property type="match status" value="1"/>
</dbReference>
<comment type="caution">
    <text evidence="15">The sequence shown here is derived from an EMBL/GenBank/DDBJ whole genome shotgun (WGS) entry which is preliminary data.</text>
</comment>
<dbReference type="GO" id="GO:0005886">
    <property type="term" value="C:plasma membrane"/>
    <property type="evidence" value="ECO:0007669"/>
    <property type="project" value="UniProtKB-SubCell"/>
</dbReference>
<feature type="compositionally biased region" description="Basic and acidic residues" evidence="12">
    <location>
        <begin position="138"/>
        <end position="149"/>
    </location>
</feature>